<dbReference type="EMBL" id="MU007039">
    <property type="protein sequence ID" value="KAF2430387.1"/>
    <property type="molecule type" value="Genomic_DNA"/>
</dbReference>
<evidence type="ECO:0000313" key="2">
    <source>
        <dbReference type="Proteomes" id="UP000800235"/>
    </source>
</evidence>
<organism evidence="1 2">
    <name type="scientific">Tothia fuscella</name>
    <dbReference type="NCBI Taxonomy" id="1048955"/>
    <lineage>
        <taxon>Eukaryota</taxon>
        <taxon>Fungi</taxon>
        <taxon>Dikarya</taxon>
        <taxon>Ascomycota</taxon>
        <taxon>Pezizomycotina</taxon>
        <taxon>Dothideomycetes</taxon>
        <taxon>Pleosporomycetidae</taxon>
        <taxon>Venturiales</taxon>
        <taxon>Cylindrosympodiaceae</taxon>
        <taxon>Tothia</taxon>
    </lineage>
</organism>
<proteinExistence type="predicted"/>
<accession>A0A9P4TZ00</accession>
<reference evidence="1" key="1">
    <citation type="journal article" date="2020" name="Stud. Mycol.">
        <title>101 Dothideomycetes genomes: a test case for predicting lifestyles and emergence of pathogens.</title>
        <authorList>
            <person name="Haridas S."/>
            <person name="Albert R."/>
            <person name="Binder M."/>
            <person name="Bloem J."/>
            <person name="Labutti K."/>
            <person name="Salamov A."/>
            <person name="Andreopoulos B."/>
            <person name="Baker S."/>
            <person name="Barry K."/>
            <person name="Bills G."/>
            <person name="Bluhm B."/>
            <person name="Cannon C."/>
            <person name="Castanera R."/>
            <person name="Culley D."/>
            <person name="Daum C."/>
            <person name="Ezra D."/>
            <person name="Gonzalez J."/>
            <person name="Henrissat B."/>
            <person name="Kuo A."/>
            <person name="Liang C."/>
            <person name="Lipzen A."/>
            <person name="Lutzoni F."/>
            <person name="Magnuson J."/>
            <person name="Mondo S."/>
            <person name="Nolan M."/>
            <person name="Ohm R."/>
            <person name="Pangilinan J."/>
            <person name="Park H.-J."/>
            <person name="Ramirez L."/>
            <person name="Alfaro M."/>
            <person name="Sun H."/>
            <person name="Tritt A."/>
            <person name="Yoshinaga Y."/>
            <person name="Zwiers L.-H."/>
            <person name="Turgeon B."/>
            <person name="Goodwin S."/>
            <person name="Spatafora J."/>
            <person name="Crous P."/>
            <person name="Grigoriev I."/>
        </authorList>
    </citation>
    <scope>NUCLEOTIDE SEQUENCE</scope>
    <source>
        <strain evidence="1">CBS 130266</strain>
    </source>
</reference>
<protein>
    <submittedName>
        <fullName evidence="1">Uncharacterized protein</fullName>
    </submittedName>
</protein>
<evidence type="ECO:0000313" key="1">
    <source>
        <dbReference type="EMBL" id="KAF2430387.1"/>
    </source>
</evidence>
<keyword evidence="2" id="KW-1185">Reference proteome</keyword>
<comment type="caution">
    <text evidence="1">The sequence shown here is derived from an EMBL/GenBank/DDBJ whole genome shotgun (WGS) entry which is preliminary data.</text>
</comment>
<name>A0A9P4TZ00_9PEZI</name>
<sequence length="54" mass="6334">MATIIYHPKEHLNQTISRAFFGPVRRTQRGSIKICRFPGTDPALRRRYCPLYLS</sequence>
<gene>
    <name evidence="1" type="ORF">EJ08DRAFT_649694</name>
</gene>
<dbReference type="Proteomes" id="UP000800235">
    <property type="component" value="Unassembled WGS sequence"/>
</dbReference>
<dbReference type="AlphaFoldDB" id="A0A9P4TZ00"/>